<evidence type="ECO:0000313" key="2">
    <source>
        <dbReference type="EMBL" id="NPT60417.1"/>
    </source>
</evidence>
<comment type="caution">
    <text evidence="2">The sequence shown here is derived from an EMBL/GenBank/DDBJ whole genome shotgun (WGS) entry which is preliminary data.</text>
</comment>
<dbReference type="GO" id="GO:0016887">
    <property type="term" value="F:ATP hydrolysis activity"/>
    <property type="evidence" value="ECO:0007669"/>
    <property type="project" value="InterPro"/>
</dbReference>
<name>A0A972SMQ0_9BURK</name>
<dbReference type="EMBL" id="WOEZ01000221">
    <property type="protein sequence ID" value="NPT60417.1"/>
    <property type="molecule type" value="Genomic_DNA"/>
</dbReference>
<protein>
    <submittedName>
        <fullName evidence="2">AAA family ATPase</fullName>
    </submittedName>
</protein>
<accession>A0A972SMQ0</accession>
<evidence type="ECO:0000313" key="3">
    <source>
        <dbReference type="Proteomes" id="UP000655523"/>
    </source>
</evidence>
<keyword evidence="3" id="KW-1185">Reference proteome</keyword>
<dbReference type="InterPro" id="IPR027417">
    <property type="entry name" value="P-loop_NTPase"/>
</dbReference>
<dbReference type="Pfam" id="PF00004">
    <property type="entry name" value="AAA"/>
    <property type="match status" value="1"/>
</dbReference>
<feature type="domain" description="ATPase AAA-type core" evidence="1">
    <location>
        <begin position="318"/>
        <end position="414"/>
    </location>
</feature>
<organism evidence="2 3">
    <name type="scientific">Paraburkholderia elongata</name>
    <dbReference type="NCBI Taxonomy" id="2675747"/>
    <lineage>
        <taxon>Bacteria</taxon>
        <taxon>Pseudomonadati</taxon>
        <taxon>Pseudomonadota</taxon>
        <taxon>Betaproteobacteria</taxon>
        <taxon>Burkholderiales</taxon>
        <taxon>Burkholderiaceae</taxon>
        <taxon>Paraburkholderia</taxon>
    </lineage>
</organism>
<dbReference type="Gene3D" id="3.40.50.300">
    <property type="entry name" value="P-loop containing nucleotide triphosphate hydrolases"/>
    <property type="match status" value="1"/>
</dbReference>
<dbReference type="RefSeq" id="WP_172175281.1">
    <property type="nucleotide sequence ID" value="NZ_WOEZ01000221.1"/>
</dbReference>
<gene>
    <name evidence="2" type="ORF">GNZ13_39165</name>
</gene>
<dbReference type="InterPro" id="IPR003959">
    <property type="entry name" value="ATPase_AAA_core"/>
</dbReference>
<dbReference type="Proteomes" id="UP000655523">
    <property type="component" value="Unassembled WGS sequence"/>
</dbReference>
<dbReference type="SUPFAM" id="SSF52540">
    <property type="entry name" value="P-loop containing nucleoside triphosphate hydrolases"/>
    <property type="match status" value="1"/>
</dbReference>
<evidence type="ECO:0000259" key="1">
    <source>
        <dbReference type="Pfam" id="PF00004"/>
    </source>
</evidence>
<reference evidence="2 3" key="1">
    <citation type="submission" date="2019-11" db="EMBL/GenBank/DDBJ databases">
        <title>Metabolism of dissolved organic matter in forest soils.</title>
        <authorList>
            <person name="Cyle K.T."/>
            <person name="Wilhelm R.C."/>
            <person name="Martinez C.E."/>
        </authorList>
    </citation>
    <scope>NUCLEOTIDE SEQUENCE [LARGE SCALE GENOMIC DNA]</scope>
    <source>
        <strain evidence="2 3">5N</strain>
    </source>
</reference>
<proteinExistence type="predicted"/>
<sequence>MINDFSAGPRLTDDPTGDPKRQAIASLRGYAYQLYASALAWVDLRQGRQLYLEVAEDYATLANQVLRGVQVKDTAPSGAITINTEDVRQAIDAFVDLCERNPNVAVTLRYLTTSEIGTERSLDDRIAGESVLAYWARAAVSAEVAPLRAALLRADLSSRVRTFIEARSDEELREHLLKRIQWDCGRPELGAIKADLDALLVEFGSERFQLAPSECFALPSAVLTKIFDTVVGPVPRRLIGADLLNLCEQHTRMSVSKVAFNNVIQRLSEQPAGTFFSGMPTQNLLEAEADLSLPTGLALREDLVSFASGKLLNERILFFTGGTGVGKTIVARLVARSTGKPWYVLDVRDTTTNECARRLQSALGQISDTLPGGLILDDLNDVENHATAQALLRLIRSLRRQGVFCLVTTYRTPPVELLDQLGAGPEAVIPVPHLDESEVGNLVKAAGGDQDVWKRPVYMYGGMGHPQLVRALLAGLRARGWPRTELATLSSAAGSNPDVEAARSTVRRRLTEVLQDEPRRLLYRVSLLIGRFSRSLAVHVATIAPQLDVPGERLDILVGPWIDALSNGQLRNSPLVANVGRDTLAPDEQVSVRRVAVQQLTSGNGLDVRQADAVFVYALEGRLQSELLKFSMAVIAIRERECRRLAAWLPGLRGMSTDFEVFPDSPILSVVLRLAQLLLVAQTNDARGVRSVWQALERLLQQTRQRPFDTKLEYIALFKVLISTSLAGVLPNWFGALRRLDELTESSRELRLIVDNAESSAPQQNGRKVSLIGSLFILHATNAQTVNDQVQLFNALDLLDRPYRERYLGEASQMPSDYALLVNASWISEAKSESLDWSGAAASYAVMASQAGRWGYPQLALRCYVAQAIMLDDYGAQEQAALDVLARAEQETGTDPVISRARAKIHFRHRRHEDALASFAEEAVGFAQGDPVERAYLCREMGISAAETGDWTSATVWFGRSCVAASKALSKTMRPMEIGLHADEALAAYRAGETARAVSMYAEVLELLGTLDGDASTKAEYCKRVVRHGLLWMFGQTTGHTLEVDGTPPVMVPGMCSNPEPPESIRNLPCASMDVAWHLQAVIEGRHLGVATADANLVQRLNGKAVPSLEITTRHELVACALARMDIDGFMGQFHPWTASLAYLVEHSEELRKGDVIHPAYGTIPPAGVTQLDAPPIQRQIEDAILTFGMFAAMNRRRDALAELSRLLVGTSGADAGRELIAIMLNDGGTVEHVRIFVCRAVHTVITQDALTPDQLFGVTLRFVQAVRQSSFSVVVLRAFVPWARAAWHRAIENRFSIRSPKITIPSIEAALAVDRLELATVAEILLAAEGAVSVRMAPELREMLRLLANGACLDAAPAVSPKENLP</sequence>
<dbReference type="GO" id="GO:0005524">
    <property type="term" value="F:ATP binding"/>
    <property type="evidence" value="ECO:0007669"/>
    <property type="project" value="InterPro"/>
</dbReference>